<gene>
    <name evidence="2" type="ORF">BLA13014_03875</name>
</gene>
<evidence type="ECO:0000313" key="2">
    <source>
        <dbReference type="EMBL" id="VWB83961.1"/>
    </source>
</evidence>
<dbReference type="Proteomes" id="UP000494261">
    <property type="component" value="Unassembled WGS sequence"/>
</dbReference>
<feature type="domain" description="Baseplate protein J-like barrel" evidence="1">
    <location>
        <begin position="108"/>
        <end position="183"/>
    </location>
</feature>
<dbReference type="Pfam" id="PF04865">
    <property type="entry name" value="Baseplate_J"/>
    <property type="match status" value="1"/>
</dbReference>
<dbReference type="RefSeq" id="WP_175023666.1">
    <property type="nucleotide sequence ID" value="NZ_CABVQC010000025.1"/>
</dbReference>
<dbReference type="AlphaFoldDB" id="A0A6P2MYK6"/>
<proteinExistence type="predicted"/>
<organism evidence="2 3">
    <name type="scientific">Burkholderia aenigmatica</name>
    <dbReference type="NCBI Taxonomy" id="2015348"/>
    <lineage>
        <taxon>Bacteria</taxon>
        <taxon>Pseudomonadati</taxon>
        <taxon>Pseudomonadota</taxon>
        <taxon>Betaproteobacteria</taxon>
        <taxon>Burkholderiales</taxon>
        <taxon>Burkholderiaceae</taxon>
        <taxon>Burkholderia</taxon>
        <taxon>Burkholderia cepacia complex</taxon>
    </lineage>
</organism>
<name>A0A6P2MYK6_9BURK</name>
<accession>A0A6P2MYK6</accession>
<sequence>MTTTLTTVAPTIDANGITAPTYADIYAYLQAKYQAIYGTDVYIDPDSQDGQLLAVFAQAIADVNSVCIGVYNSFSPSKAVGAGLSSNVKINGIARQVASYSSADLLLVGQAGTTISNGIAKDGNNYQWALPATVTIPPAGEITVTATCTTIGAIAALAGTINQIGTPTRGWQTVSNPADAAAGAPVEKDPALRQRQSVSTALPSQTVLDGIVGAVANLPGVSKYAAYENDTSLTDANGLLPHSIALVVEGGDATAIANAIAVKKTPGSGTNGTTSIVVVSSKGIPVTINFYRPTDAGINAVVTISVLPGYTNSIGQAMQQAISDYINSVAIGGGAAQCVEWDSCITAAKSVPGSSTFKIKNLVLTGPRGAGAPDVSLLFNEQAVCTPSQVTITTG</sequence>
<evidence type="ECO:0000259" key="1">
    <source>
        <dbReference type="Pfam" id="PF04865"/>
    </source>
</evidence>
<protein>
    <submittedName>
        <fullName evidence="2">Bacteriophage protein</fullName>
    </submittedName>
</protein>
<evidence type="ECO:0000313" key="3">
    <source>
        <dbReference type="Proteomes" id="UP000494261"/>
    </source>
</evidence>
<dbReference type="EMBL" id="CABVQC010000025">
    <property type="protein sequence ID" value="VWB83961.1"/>
    <property type="molecule type" value="Genomic_DNA"/>
</dbReference>
<reference evidence="2 3" key="1">
    <citation type="submission" date="2019-09" db="EMBL/GenBank/DDBJ databases">
        <authorList>
            <person name="Depoorter E."/>
        </authorList>
    </citation>
    <scope>NUCLEOTIDE SEQUENCE [LARGE SCALE GENOMIC DNA]</scope>
    <source>
        <strain evidence="2">LMG 13014</strain>
    </source>
</reference>
<dbReference type="InterPro" id="IPR006949">
    <property type="entry name" value="Barrel_Baseplate_J-like"/>
</dbReference>